<dbReference type="EMBL" id="JANRMS010000499">
    <property type="protein sequence ID" value="KAJ3538766.1"/>
    <property type="molecule type" value="Genomic_DNA"/>
</dbReference>
<evidence type="ECO:0000313" key="1">
    <source>
        <dbReference type="EMBL" id="KAJ3538766.1"/>
    </source>
</evidence>
<protein>
    <submittedName>
        <fullName evidence="1">Uncharacterized protein</fullName>
    </submittedName>
</protein>
<gene>
    <name evidence="1" type="ORF">NM208_g5762</name>
</gene>
<comment type="caution">
    <text evidence="1">The sequence shown here is derived from an EMBL/GenBank/DDBJ whole genome shotgun (WGS) entry which is preliminary data.</text>
</comment>
<accession>A0ACC1SG17</accession>
<keyword evidence="2" id="KW-1185">Reference proteome</keyword>
<proteinExistence type="predicted"/>
<organism evidence="1 2">
    <name type="scientific">Fusarium decemcellulare</name>
    <dbReference type="NCBI Taxonomy" id="57161"/>
    <lineage>
        <taxon>Eukaryota</taxon>
        <taxon>Fungi</taxon>
        <taxon>Dikarya</taxon>
        <taxon>Ascomycota</taxon>
        <taxon>Pezizomycotina</taxon>
        <taxon>Sordariomycetes</taxon>
        <taxon>Hypocreomycetidae</taxon>
        <taxon>Hypocreales</taxon>
        <taxon>Nectriaceae</taxon>
        <taxon>Fusarium</taxon>
        <taxon>Fusarium decemcellulare species complex</taxon>
    </lineage>
</organism>
<reference evidence="1" key="1">
    <citation type="submission" date="2022-08" db="EMBL/GenBank/DDBJ databases">
        <title>Genome Sequence of Fusarium decemcellulare.</title>
        <authorList>
            <person name="Buettner E."/>
        </authorList>
    </citation>
    <scope>NUCLEOTIDE SEQUENCE</scope>
    <source>
        <strain evidence="1">Babe19</strain>
    </source>
</reference>
<name>A0ACC1SG17_9HYPO</name>
<evidence type="ECO:0000313" key="2">
    <source>
        <dbReference type="Proteomes" id="UP001148629"/>
    </source>
</evidence>
<sequence>MGLSRDRINLWLEAVRQELEQPSSNLSEAVLGSRRTQLYALDSVESREESHIITVLPSPPTSLKRPLDNHSTLEMAQQWIPKKRKRDKDASSIVEDDAAGLDDTPRANPPTSVLGSDVPSLSSQSSSVVSGQSSPSRLIDQLRLHPKGGEIKTMNINDENMPLSLAEFVLDMQRVVKYKVVPAHLEEDISRRKRSIRSLLEFDQDVYTSPSVGAQTPSPIDTCTLDDILQIVKTAKDTANLKQDEAGWNNLVHTPILQLALHGRHAWGQELVGFCPCMSAGILPQYRIQNLPGKKVDYTLVIDPKLDPESEAAVDALWTARKTVNHTDFTPLQKLPVAVSIETKRTNQNLDKANLQMNVWQAAQWRLLEELAGATALKELEFLPGILVQGHKWEFVASSYQDGRAILWTERTLGSTQSEMGVFQILAGISRLRQWALEIFWPWYKVHVLKLSAGAERNAASIGTQAVIGERTSP</sequence>
<dbReference type="Proteomes" id="UP001148629">
    <property type="component" value="Unassembled WGS sequence"/>
</dbReference>